<dbReference type="PANTHER" id="PTHR30238:SF0">
    <property type="entry name" value="THYLAKOID MEMBRANE PROTEIN TERC, CHLOROPLASTIC"/>
    <property type="match status" value="1"/>
</dbReference>
<feature type="transmembrane region" description="Helical" evidence="6">
    <location>
        <begin position="232"/>
        <end position="251"/>
    </location>
</feature>
<evidence type="ECO:0000313" key="7">
    <source>
        <dbReference type="EMBL" id="QYM79170.1"/>
    </source>
</evidence>
<feature type="transmembrane region" description="Helical" evidence="6">
    <location>
        <begin position="46"/>
        <end position="67"/>
    </location>
</feature>
<feature type="transmembrane region" description="Helical" evidence="6">
    <location>
        <begin position="79"/>
        <end position="99"/>
    </location>
</feature>
<feature type="transmembrane region" description="Helical" evidence="6">
    <location>
        <begin position="13"/>
        <end position="34"/>
    </location>
</feature>
<evidence type="ECO:0000256" key="1">
    <source>
        <dbReference type="ARBA" id="ARBA00004141"/>
    </source>
</evidence>
<dbReference type="KEGG" id="ole:K0B96_00715"/>
<keyword evidence="8" id="KW-1185">Reference proteome</keyword>
<evidence type="ECO:0000256" key="5">
    <source>
        <dbReference type="ARBA" id="ARBA00023136"/>
    </source>
</evidence>
<evidence type="ECO:0000256" key="4">
    <source>
        <dbReference type="ARBA" id="ARBA00022989"/>
    </source>
</evidence>
<dbReference type="EMBL" id="CP080507">
    <property type="protein sequence ID" value="QYM79170.1"/>
    <property type="molecule type" value="Genomic_DNA"/>
</dbReference>
<dbReference type="AlphaFoldDB" id="A0A8F9TUA0"/>
<dbReference type="Pfam" id="PF03741">
    <property type="entry name" value="TerC"/>
    <property type="match status" value="1"/>
</dbReference>
<evidence type="ECO:0000256" key="6">
    <source>
        <dbReference type="SAM" id="Phobius"/>
    </source>
</evidence>
<dbReference type="Proteomes" id="UP000825051">
    <property type="component" value="Chromosome"/>
</dbReference>
<dbReference type="InterPro" id="IPR022369">
    <property type="entry name" value="Integral_membrane_TerC_rswitch"/>
</dbReference>
<keyword evidence="3 6" id="KW-0812">Transmembrane</keyword>
<dbReference type="InterPro" id="IPR005496">
    <property type="entry name" value="Integral_membrane_TerC"/>
</dbReference>
<organism evidence="7 8">
    <name type="scientific">Horticoccus luteus</name>
    <dbReference type="NCBI Taxonomy" id="2862869"/>
    <lineage>
        <taxon>Bacteria</taxon>
        <taxon>Pseudomonadati</taxon>
        <taxon>Verrucomicrobiota</taxon>
        <taxon>Opitutia</taxon>
        <taxon>Opitutales</taxon>
        <taxon>Opitutaceae</taxon>
        <taxon>Horticoccus</taxon>
    </lineage>
</organism>
<feature type="transmembrane region" description="Helical" evidence="6">
    <location>
        <begin position="199"/>
        <end position="220"/>
    </location>
</feature>
<feature type="transmembrane region" description="Helical" evidence="6">
    <location>
        <begin position="139"/>
        <end position="157"/>
    </location>
</feature>
<dbReference type="RefSeq" id="WP_220162685.1">
    <property type="nucleotide sequence ID" value="NZ_CP080507.1"/>
</dbReference>
<proteinExistence type="inferred from homology"/>
<evidence type="ECO:0000256" key="3">
    <source>
        <dbReference type="ARBA" id="ARBA00022692"/>
    </source>
</evidence>
<gene>
    <name evidence="7" type="ORF">K0B96_00715</name>
</gene>
<dbReference type="GO" id="GO:0016020">
    <property type="term" value="C:membrane"/>
    <property type="evidence" value="ECO:0007669"/>
    <property type="project" value="UniProtKB-SubCell"/>
</dbReference>
<reference evidence="7" key="1">
    <citation type="submission" date="2021-08" db="EMBL/GenBank/DDBJ databases">
        <title>Genome of a novel bacterium of the phylum Verrucomicrobia, Oleiharenicola sp. KSB-15.</title>
        <authorList>
            <person name="Chung J.-H."/>
            <person name="Ahn J.-H."/>
            <person name="Yoon Y."/>
            <person name="Kim D.-Y."/>
            <person name="An S.-H."/>
            <person name="Park I."/>
            <person name="Yeon J."/>
        </authorList>
    </citation>
    <scope>NUCLEOTIDE SEQUENCE</scope>
    <source>
        <strain evidence="7">KSB-15</strain>
    </source>
</reference>
<feature type="transmembrane region" description="Helical" evidence="6">
    <location>
        <begin position="263"/>
        <end position="281"/>
    </location>
</feature>
<evidence type="ECO:0000313" key="8">
    <source>
        <dbReference type="Proteomes" id="UP000825051"/>
    </source>
</evidence>
<keyword evidence="5 6" id="KW-0472">Membrane</keyword>
<comment type="subcellular location">
    <subcellularLocation>
        <location evidence="1">Membrane</location>
        <topology evidence="1">Multi-pass membrane protein</topology>
    </subcellularLocation>
</comment>
<sequence>MTPILGVVAALPAWAWVGFFALIIALLAIDLGVFQRQPHVVKMKEALAWCGVWAALAIAFGAVVWWWRGAEAGQQFLSAYLVELCLSMDNVFVFILIFAYFRVEPRFQHRVLFWGIIGAVVMRAIFILVGVGVIARFHWVLYGFGAFLVYTGIKLALPGSGETEVHPERNRVVRLFRRFFPVAPEAHGKNFFVRHEGRLAATPLFIVLLVVETSDVMFALDSIPAVLAITKSGFIALTSNIFAILGLRSLYFAIHGVMQLFRFLKIGLAAILTFIGVKMLIEHWVVIPTAVSLAVIGGVLGLSMLASVIVPAPAKALPGNAADDVSRDANPH</sequence>
<comment type="similarity">
    <text evidence="2">Belongs to the TerC family.</text>
</comment>
<keyword evidence="4 6" id="KW-1133">Transmembrane helix</keyword>
<feature type="transmembrane region" description="Helical" evidence="6">
    <location>
        <begin position="111"/>
        <end position="133"/>
    </location>
</feature>
<dbReference type="PANTHER" id="PTHR30238">
    <property type="entry name" value="MEMBRANE BOUND PREDICTED REDOX MODULATOR"/>
    <property type="match status" value="1"/>
</dbReference>
<evidence type="ECO:0000256" key="2">
    <source>
        <dbReference type="ARBA" id="ARBA00007511"/>
    </source>
</evidence>
<protein>
    <submittedName>
        <fullName evidence="7">TerC family protein</fullName>
    </submittedName>
</protein>
<accession>A0A8F9TUA0</accession>
<dbReference type="NCBIfam" id="TIGR03718">
    <property type="entry name" value="R_switched_Alx"/>
    <property type="match status" value="1"/>
</dbReference>
<feature type="transmembrane region" description="Helical" evidence="6">
    <location>
        <begin position="287"/>
        <end position="310"/>
    </location>
</feature>
<name>A0A8F9TUA0_9BACT</name>